<evidence type="ECO:0000313" key="2">
    <source>
        <dbReference type="Proteomes" id="UP000052012"/>
    </source>
</evidence>
<organism evidence="1 2">
    <name type="scientific">Apilactobacillus ozensis DSM 23829 = JCM 17196</name>
    <dbReference type="NCBI Taxonomy" id="1423781"/>
    <lineage>
        <taxon>Bacteria</taxon>
        <taxon>Bacillati</taxon>
        <taxon>Bacillota</taxon>
        <taxon>Bacilli</taxon>
        <taxon>Lactobacillales</taxon>
        <taxon>Lactobacillaceae</taxon>
        <taxon>Apilactobacillus</taxon>
    </lineage>
</organism>
<name>A0A0R2AR54_9LACO</name>
<reference evidence="1 2" key="1">
    <citation type="journal article" date="2015" name="Genome Announc.">
        <title>Expanding the biotechnology potential of lactobacilli through comparative genomics of 213 strains and associated genera.</title>
        <authorList>
            <person name="Sun Z."/>
            <person name="Harris H.M."/>
            <person name="McCann A."/>
            <person name="Guo C."/>
            <person name="Argimon S."/>
            <person name="Zhang W."/>
            <person name="Yang X."/>
            <person name="Jeffery I.B."/>
            <person name="Cooney J.C."/>
            <person name="Kagawa T.F."/>
            <person name="Liu W."/>
            <person name="Song Y."/>
            <person name="Salvetti E."/>
            <person name="Wrobel A."/>
            <person name="Rasinkangas P."/>
            <person name="Parkhill J."/>
            <person name="Rea M.C."/>
            <person name="O'Sullivan O."/>
            <person name="Ritari J."/>
            <person name="Douillard F.P."/>
            <person name="Paul Ross R."/>
            <person name="Yang R."/>
            <person name="Briner A.E."/>
            <person name="Felis G.E."/>
            <person name="de Vos W.M."/>
            <person name="Barrangou R."/>
            <person name="Klaenhammer T.R."/>
            <person name="Caufield P.W."/>
            <person name="Cui Y."/>
            <person name="Zhang H."/>
            <person name="O'Toole P.W."/>
        </authorList>
    </citation>
    <scope>NUCLEOTIDE SEQUENCE [LARGE SCALE GENOMIC DNA]</scope>
    <source>
        <strain evidence="1 2">DSM 23829</strain>
    </source>
</reference>
<sequence length="118" mass="13883">MIILENIDLKEVGNHGRHLVTATYFGTKETKSYKNKHKFYLQNMIMLSDITLENQSVPFLNKYNKISYGKTFKSLGQIDKGTKIQFRCTIETYKDPTKKDKKKVRFKLSRPYKPTIVE</sequence>
<dbReference type="AlphaFoldDB" id="A0A0R2AR54"/>
<keyword evidence="2" id="KW-1185">Reference proteome</keyword>
<gene>
    <name evidence="1" type="ORF">FD06_GL000824</name>
</gene>
<dbReference type="EMBL" id="AYYQ01000009">
    <property type="protein sequence ID" value="KRM69018.1"/>
    <property type="molecule type" value="Genomic_DNA"/>
</dbReference>
<proteinExistence type="predicted"/>
<dbReference type="PATRIC" id="fig|1423781.4.peg.855"/>
<evidence type="ECO:0000313" key="1">
    <source>
        <dbReference type="EMBL" id="KRM69018.1"/>
    </source>
</evidence>
<accession>A0A0R2AR54</accession>
<protein>
    <submittedName>
        <fullName evidence="1">Uncharacterized protein</fullName>
    </submittedName>
</protein>
<comment type="caution">
    <text evidence="1">The sequence shown here is derived from an EMBL/GenBank/DDBJ whole genome shotgun (WGS) entry which is preliminary data.</text>
</comment>
<dbReference type="Proteomes" id="UP000052012">
    <property type="component" value="Unassembled WGS sequence"/>
</dbReference>